<keyword evidence="3 5" id="KW-1133">Transmembrane helix</keyword>
<proteinExistence type="predicted"/>
<sequence>MKPYTIYLKDLFIKLFYSTLSYVLCCLILFWYIDIFFLFETYPFLLEFTNKRFILTQLTQLFNVVQYYIFFLSLIYFSPFFLWHIFTFFISTWYVYQIKLFRICLIFLIIFLIIFVFTHIFLLPKVISFFLSWEFLTFNAIVRIEPEVTFDSYIIWILSFKTIFSFFVAFILILLITFYNFLKANSILTFLFYYKRVLIFSITLTFFVLIPPDLSIQFFLIFIFIFTYEIFLLFICIKTYFFYKYSIILLQKCPQLDNYLKNPGNHQILQQKTKY</sequence>
<feature type="transmembrane region" description="Helical" evidence="5">
    <location>
        <begin position="103"/>
        <end position="133"/>
    </location>
</feature>
<evidence type="ECO:0000256" key="5">
    <source>
        <dbReference type="SAM" id="Phobius"/>
    </source>
</evidence>
<dbReference type="RefSeq" id="YP_009138120.1">
    <property type="nucleotide sequence ID" value="NC_027061.1"/>
</dbReference>
<evidence type="ECO:0000256" key="4">
    <source>
        <dbReference type="ARBA" id="ARBA00023136"/>
    </source>
</evidence>
<gene>
    <name evidence="6" type="primary">secY</name>
</gene>
<comment type="subcellular location">
    <subcellularLocation>
        <location evidence="1">Membrane</location>
        <topology evidence="1">Multi-pass membrane protein</topology>
    </subcellularLocation>
</comment>
<feature type="transmembrane region" description="Helical" evidence="5">
    <location>
        <begin position="153"/>
        <end position="181"/>
    </location>
</feature>
<organism evidence="6">
    <name type="scientific">Calliarthron tuberculosum</name>
    <name type="common">Coralline red alga</name>
    <name type="synonym">Corallina tuberculosa</name>
    <dbReference type="NCBI Taxonomy" id="48942"/>
    <lineage>
        <taxon>Eukaryota</taxon>
        <taxon>Rhodophyta</taxon>
        <taxon>Florideophyceae</taxon>
        <taxon>Corallinophycidae</taxon>
        <taxon>Corallinales</taxon>
        <taxon>Corallinaceae</taxon>
        <taxon>Corallinoideae</taxon>
        <taxon>Calliarthron</taxon>
    </lineage>
</organism>
<dbReference type="AlphaFoldDB" id="A0A0F6Y5U0"/>
<evidence type="ECO:0000256" key="1">
    <source>
        <dbReference type="ARBA" id="ARBA00004141"/>
    </source>
</evidence>
<feature type="transmembrane region" description="Helical" evidence="5">
    <location>
        <begin position="67"/>
        <end position="96"/>
    </location>
</feature>
<evidence type="ECO:0000256" key="2">
    <source>
        <dbReference type="ARBA" id="ARBA00022692"/>
    </source>
</evidence>
<evidence type="ECO:0000256" key="3">
    <source>
        <dbReference type="ARBA" id="ARBA00022989"/>
    </source>
</evidence>
<feature type="transmembrane region" description="Helical" evidence="5">
    <location>
        <begin position="193"/>
        <end position="210"/>
    </location>
</feature>
<feature type="transmembrane region" description="Helical" evidence="5">
    <location>
        <begin position="12"/>
        <end position="33"/>
    </location>
</feature>
<accession>A0A0F6Y5U0</accession>
<reference evidence="6" key="1">
    <citation type="submission" date="2015-03" db="EMBL/GenBank/DDBJ databases">
        <title>Calliarthron tuberculosum mitochondrial genome.</title>
        <authorList>
            <person name="Bi G."/>
            <person name="Liu G."/>
            <person name="Zhao E."/>
            <person name="Du Q."/>
        </authorList>
    </citation>
    <scope>NUCLEOTIDE SEQUENCE</scope>
</reference>
<keyword evidence="2 5" id="KW-0812">Transmembrane</keyword>
<keyword evidence="6" id="KW-0496">Mitochondrion</keyword>
<dbReference type="EMBL" id="KR005619">
    <property type="protein sequence ID" value="AKG26252.1"/>
    <property type="molecule type" value="Genomic_DNA"/>
</dbReference>
<dbReference type="InterPro" id="IPR002033">
    <property type="entry name" value="TatC"/>
</dbReference>
<feature type="transmembrane region" description="Helical" evidence="5">
    <location>
        <begin position="216"/>
        <end position="237"/>
    </location>
</feature>
<name>A0A0F6Y5U0_CALTB</name>
<dbReference type="GO" id="GO:0016020">
    <property type="term" value="C:membrane"/>
    <property type="evidence" value="ECO:0007669"/>
    <property type="project" value="UniProtKB-SubCell"/>
</dbReference>
<geneLocation type="mitochondrion" evidence="6"/>
<dbReference type="GeneID" id="24286913"/>
<evidence type="ECO:0000313" key="6">
    <source>
        <dbReference type="EMBL" id="AKG26252.1"/>
    </source>
</evidence>
<dbReference type="Pfam" id="PF00902">
    <property type="entry name" value="TatC"/>
    <property type="match status" value="1"/>
</dbReference>
<protein>
    <submittedName>
        <fullName evidence="6">Sec-independent protein translocase protein</fullName>
    </submittedName>
</protein>
<keyword evidence="4 5" id="KW-0472">Membrane</keyword>